<name>A0A8S5MBY6_9CAUD</name>
<feature type="region of interest" description="Disordered" evidence="1">
    <location>
        <begin position="278"/>
        <end position="392"/>
    </location>
</feature>
<protein>
    <submittedName>
        <fullName evidence="2">Uncharacterized protein</fullName>
    </submittedName>
</protein>
<accession>A0A8S5MBY6</accession>
<evidence type="ECO:0000256" key="1">
    <source>
        <dbReference type="SAM" id="MobiDB-lite"/>
    </source>
</evidence>
<organism evidence="2">
    <name type="scientific">Siphoviridae sp. ctHjy10</name>
    <dbReference type="NCBI Taxonomy" id="2826234"/>
    <lineage>
        <taxon>Viruses</taxon>
        <taxon>Duplodnaviria</taxon>
        <taxon>Heunggongvirae</taxon>
        <taxon>Uroviricota</taxon>
        <taxon>Caudoviricetes</taxon>
    </lineage>
</organism>
<feature type="compositionally biased region" description="Basic and acidic residues" evidence="1">
    <location>
        <begin position="294"/>
        <end position="328"/>
    </location>
</feature>
<feature type="compositionally biased region" description="Low complexity" evidence="1">
    <location>
        <begin position="349"/>
        <end position="362"/>
    </location>
</feature>
<dbReference type="EMBL" id="BK014871">
    <property type="protein sequence ID" value="DAD79750.1"/>
    <property type="molecule type" value="Genomic_DNA"/>
</dbReference>
<reference evidence="2" key="1">
    <citation type="journal article" date="2021" name="Proc. Natl. Acad. Sci. U.S.A.">
        <title>A Catalog of Tens of Thousands of Viruses from Human Metagenomes Reveals Hidden Associations with Chronic Diseases.</title>
        <authorList>
            <person name="Tisza M.J."/>
            <person name="Buck C.B."/>
        </authorList>
    </citation>
    <scope>NUCLEOTIDE SEQUENCE</scope>
    <source>
        <strain evidence="2">CtHjy10</strain>
    </source>
</reference>
<proteinExistence type="predicted"/>
<sequence>MEELIKAESTEVLAFAGYKDFEAAADRTANKIKEGFMEMGYILKMARDTDILQDSEYTDYQDFAKRRYQLDPGTVSRYIRIVQNFSVDGNSHVLKDQYKDFGFAKLAIMLSIPEAINEALSPNLSKTEIQAIKDEVDAESKVTDIEVEIEKAEAAAVTDKPMLPPEGSPLERNLWQLGKEQEELFRKLWEICFLHTAFGNKNNAEIMDVLIPQGDAVYTVRIPGERRTQIIVNSDGATIVNLKTLERSRYTEDQICDAVRSLIDGGSSPEEQYKKLYGEELTPEESEIAPVQPDKPEKEKKPEKRKESRVTKANTEKKKPKGPEKKPEQMTLPGAAPDPAPEEPETQVNDSSSSENDADNQNTDTKGLEEQVPGQTDLENDFPQYCPDTEDQRSACLQSLRGAVENLVRYAEMDLIAAARLQLSDISGYLDRLKELCKGGGQDGEDVETGESEGV</sequence>
<evidence type="ECO:0000313" key="2">
    <source>
        <dbReference type="EMBL" id="DAD79750.1"/>
    </source>
</evidence>